<proteinExistence type="predicted"/>
<evidence type="ECO:0000313" key="3">
    <source>
        <dbReference type="Proteomes" id="UP001345827"/>
    </source>
</evidence>
<accession>A0AAV9Q531</accession>
<feature type="region of interest" description="Disordered" evidence="1">
    <location>
        <begin position="1"/>
        <end position="42"/>
    </location>
</feature>
<reference evidence="2 3" key="1">
    <citation type="submission" date="2023-06" db="EMBL/GenBank/DDBJ databases">
        <title>Black Yeasts Isolated from many extreme environments.</title>
        <authorList>
            <person name="Coleine C."/>
            <person name="Stajich J.E."/>
            <person name="Selbmann L."/>
        </authorList>
    </citation>
    <scope>NUCLEOTIDE SEQUENCE [LARGE SCALE GENOMIC DNA]</scope>
    <source>
        <strain evidence="2 3">CCFEE 5887</strain>
    </source>
</reference>
<dbReference type="Proteomes" id="UP001345827">
    <property type="component" value="Unassembled WGS sequence"/>
</dbReference>
<gene>
    <name evidence="2" type="ORF">LTR25_006346</name>
</gene>
<evidence type="ECO:0000313" key="2">
    <source>
        <dbReference type="EMBL" id="KAK5535338.1"/>
    </source>
</evidence>
<name>A0AAV9Q531_9PEZI</name>
<protein>
    <submittedName>
        <fullName evidence="2">Uncharacterized protein</fullName>
    </submittedName>
</protein>
<comment type="caution">
    <text evidence="2">The sequence shown here is derived from an EMBL/GenBank/DDBJ whole genome shotgun (WGS) entry which is preliminary data.</text>
</comment>
<dbReference type="AlphaFoldDB" id="A0AAV9Q531"/>
<evidence type="ECO:0000256" key="1">
    <source>
        <dbReference type="SAM" id="MobiDB-lite"/>
    </source>
</evidence>
<sequence>MVDGVVLAEGEDRSTRAVSSPYHGHSPADYGDSTPPKGPDEAVQASSVRIERFIGLSSDLDPYILRHKAWSPVQARREAQWSCHRYSKDVLTPAHFEVVFKHQPRIIAESSLQRQLEETVFPYQPQLMVAFCRHVHPSYPLLDADRLSHAVSHPVLEIALCCIAHPFCPAAQSAIRRELYETYEFEVLGAKNRFATLETIEAALLFAQRHPYSITFVKCRPFFAH</sequence>
<keyword evidence="3" id="KW-1185">Reference proteome</keyword>
<organism evidence="2 3">
    <name type="scientific">Vermiconidia calcicola</name>
    <dbReference type="NCBI Taxonomy" id="1690605"/>
    <lineage>
        <taxon>Eukaryota</taxon>
        <taxon>Fungi</taxon>
        <taxon>Dikarya</taxon>
        <taxon>Ascomycota</taxon>
        <taxon>Pezizomycotina</taxon>
        <taxon>Dothideomycetes</taxon>
        <taxon>Dothideomycetidae</taxon>
        <taxon>Mycosphaerellales</taxon>
        <taxon>Extremaceae</taxon>
        <taxon>Vermiconidia</taxon>
    </lineage>
</organism>
<dbReference type="EMBL" id="JAXLQG010000010">
    <property type="protein sequence ID" value="KAK5535338.1"/>
    <property type="molecule type" value="Genomic_DNA"/>
</dbReference>